<accession>A0ACB8XGX3</accession>
<keyword evidence="2" id="KW-1185">Reference proteome</keyword>
<protein>
    <submittedName>
        <fullName evidence="1">Uncharacterized protein</fullName>
    </submittedName>
</protein>
<evidence type="ECO:0000313" key="2">
    <source>
        <dbReference type="Proteomes" id="UP001055879"/>
    </source>
</evidence>
<organism evidence="1 2">
    <name type="scientific">Arctium lappa</name>
    <name type="common">Greater burdock</name>
    <name type="synonym">Lappa major</name>
    <dbReference type="NCBI Taxonomy" id="4217"/>
    <lineage>
        <taxon>Eukaryota</taxon>
        <taxon>Viridiplantae</taxon>
        <taxon>Streptophyta</taxon>
        <taxon>Embryophyta</taxon>
        <taxon>Tracheophyta</taxon>
        <taxon>Spermatophyta</taxon>
        <taxon>Magnoliopsida</taxon>
        <taxon>eudicotyledons</taxon>
        <taxon>Gunneridae</taxon>
        <taxon>Pentapetalae</taxon>
        <taxon>asterids</taxon>
        <taxon>campanulids</taxon>
        <taxon>Asterales</taxon>
        <taxon>Asteraceae</taxon>
        <taxon>Carduoideae</taxon>
        <taxon>Cardueae</taxon>
        <taxon>Arctiinae</taxon>
        <taxon>Arctium</taxon>
    </lineage>
</organism>
<gene>
    <name evidence="1" type="ORF">L6452_41949</name>
</gene>
<evidence type="ECO:0000313" key="1">
    <source>
        <dbReference type="EMBL" id="KAI3666908.1"/>
    </source>
</evidence>
<dbReference type="EMBL" id="CM042063">
    <property type="protein sequence ID" value="KAI3666908.1"/>
    <property type="molecule type" value="Genomic_DNA"/>
</dbReference>
<name>A0ACB8XGX3_ARCLA</name>
<reference evidence="2" key="1">
    <citation type="journal article" date="2022" name="Mol. Ecol. Resour.">
        <title>The genomes of chicory, endive, great burdock and yacon provide insights into Asteraceae palaeo-polyploidization history and plant inulin production.</title>
        <authorList>
            <person name="Fan W."/>
            <person name="Wang S."/>
            <person name="Wang H."/>
            <person name="Wang A."/>
            <person name="Jiang F."/>
            <person name="Liu H."/>
            <person name="Zhao H."/>
            <person name="Xu D."/>
            <person name="Zhang Y."/>
        </authorList>
    </citation>
    <scope>NUCLEOTIDE SEQUENCE [LARGE SCALE GENOMIC DNA]</scope>
    <source>
        <strain evidence="2">cv. Niubang</strain>
    </source>
</reference>
<sequence length="426" mass="46125">MYKQGDETGYWKGGGLGEGQGMMKNQGVIYGRKGEVEATIIVGEQVVEIAKEEWKLSINRCRNLTVSSCCLFDVCCHRWKREASLEEGGVGKEAWIVHNQNPKLSSMTSSSSCSSFTYICCLLLLITTMASAQLTANFYNRTCPTAMSIIRGGVSTAIARERRMGASLLRLHFHDCFVNGCDASVLLDDSATITGEKTAGPNVNSIRGFEVVDTIKSQLESSCPGVVSCADLLAVAARDATVQLGGQTWNVVLGRRDSTTASLSAANTDLPSPFLDLPQLISEFANKGFSAQEMVALTGAHEIGQARCGVFKQRIYNETNIDPSFALAMQRNCPRTGGDANLAPLDSTTPTVFDNAFFRNLVNQRGLLHSDQQIYSGGSTNAQVDRYRLNSAAFFTDFANAMVKMGNLSPLTGANGQIRTNCRRPN</sequence>
<reference evidence="1 2" key="2">
    <citation type="journal article" date="2022" name="Mol. Ecol. Resour.">
        <title>The genomes of chicory, endive, great burdock and yacon provide insights into Asteraceae paleo-polyploidization history and plant inulin production.</title>
        <authorList>
            <person name="Fan W."/>
            <person name="Wang S."/>
            <person name="Wang H."/>
            <person name="Wang A."/>
            <person name="Jiang F."/>
            <person name="Liu H."/>
            <person name="Zhao H."/>
            <person name="Xu D."/>
            <person name="Zhang Y."/>
        </authorList>
    </citation>
    <scope>NUCLEOTIDE SEQUENCE [LARGE SCALE GENOMIC DNA]</scope>
    <source>
        <strain evidence="2">cv. Niubang</strain>
    </source>
</reference>
<comment type="caution">
    <text evidence="1">The sequence shown here is derived from an EMBL/GenBank/DDBJ whole genome shotgun (WGS) entry which is preliminary data.</text>
</comment>
<proteinExistence type="predicted"/>
<dbReference type="Proteomes" id="UP001055879">
    <property type="component" value="Linkage Group LG17"/>
</dbReference>